<comment type="caution">
    <text evidence="1">The sequence shown here is derived from an EMBL/GenBank/DDBJ whole genome shotgun (WGS) entry which is preliminary data.</text>
</comment>
<name>A0ABD3ER33_9STRA</name>
<reference evidence="1 2" key="1">
    <citation type="submission" date="2024-09" db="EMBL/GenBank/DDBJ databases">
        <title>Genome sequencing and assembly of Phytophthora oleae, isolate VK10A, causative agent of rot of olive drupes.</title>
        <authorList>
            <person name="Conti Taguali S."/>
            <person name="Riolo M."/>
            <person name="La Spada F."/>
            <person name="Cacciola S.O."/>
            <person name="Dionisio G."/>
        </authorList>
    </citation>
    <scope>NUCLEOTIDE SEQUENCE [LARGE SCALE GENOMIC DNA]</scope>
    <source>
        <strain evidence="1 2">VK10A</strain>
    </source>
</reference>
<dbReference type="Proteomes" id="UP001632037">
    <property type="component" value="Unassembled WGS sequence"/>
</dbReference>
<accession>A0ABD3ER33</accession>
<evidence type="ECO:0000313" key="2">
    <source>
        <dbReference type="Proteomes" id="UP001632037"/>
    </source>
</evidence>
<sequence>MKAEVQDNQVEEERAGASAVKAFYHGFDFNILDNIFLPADFKRMAKEPEFLRHMFNSWQMGYMSVDDIVAYMTRLNMGESAIAQFKVAYSAYIDHVKAVAKAAKIAKAKAAAAKAAGA</sequence>
<keyword evidence="2" id="KW-1185">Reference proteome</keyword>
<gene>
    <name evidence="1" type="ORF">V7S43_018331</name>
</gene>
<proteinExistence type="predicted"/>
<organism evidence="1 2">
    <name type="scientific">Phytophthora oleae</name>
    <dbReference type="NCBI Taxonomy" id="2107226"/>
    <lineage>
        <taxon>Eukaryota</taxon>
        <taxon>Sar</taxon>
        <taxon>Stramenopiles</taxon>
        <taxon>Oomycota</taxon>
        <taxon>Peronosporomycetes</taxon>
        <taxon>Peronosporales</taxon>
        <taxon>Peronosporaceae</taxon>
        <taxon>Phytophthora</taxon>
    </lineage>
</organism>
<protein>
    <recommendedName>
        <fullName evidence="3">EF-hand domain-containing protein</fullName>
    </recommendedName>
</protein>
<evidence type="ECO:0008006" key="3">
    <source>
        <dbReference type="Google" id="ProtNLM"/>
    </source>
</evidence>
<dbReference type="EMBL" id="JBIMZQ010000074">
    <property type="protein sequence ID" value="KAL3656772.1"/>
    <property type="molecule type" value="Genomic_DNA"/>
</dbReference>
<dbReference type="AlphaFoldDB" id="A0ABD3ER33"/>
<evidence type="ECO:0000313" key="1">
    <source>
        <dbReference type="EMBL" id="KAL3656772.1"/>
    </source>
</evidence>